<keyword evidence="3" id="KW-1185">Reference proteome</keyword>
<feature type="compositionally biased region" description="Basic residues" evidence="1">
    <location>
        <begin position="1"/>
        <end position="14"/>
    </location>
</feature>
<feature type="compositionally biased region" description="Basic and acidic residues" evidence="1">
    <location>
        <begin position="75"/>
        <end position="95"/>
    </location>
</feature>
<dbReference type="AlphaFoldDB" id="A0A392M4I4"/>
<sequence length="95" mass="10838">MKRGTKKTYERRKKAEVGTSAPKQNSKQKKLKKEQVVILSSDSEKIDYDWAKYLAAYDPSKEDTDSEGEVTQKSVKTEESKTERPKTPESDHASN</sequence>
<evidence type="ECO:0000313" key="3">
    <source>
        <dbReference type="Proteomes" id="UP000265520"/>
    </source>
</evidence>
<reference evidence="2 3" key="1">
    <citation type="journal article" date="2018" name="Front. Plant Sci.">
        <title>Red Clover (Trifolium pratense) and Zigzag Clover (T. medium) - A Picture of Genomic Similarities and Differences.</title>
        <authorList>
            <person name="Dluhosova J."/>
            <person name="Istvanek J."/>
            <person name="Nedelnik J."/>
            <person name="Repkova J."/>
        </authorList>
    </citation>
    <scope>NUCLEOTIDE SEQUENCE [LARGE SCALE GENOMIC DNA]</scope>
    <source>
        <strain evidence="3">cv. 10/8</strain>
        <tissue evidence="2">Leaf</tissue>
    </source>
</reference>
<comment type="caution">
    <text evidence="2">The sequence shown here is derived from an EMBL/GenBank/DDBJ whole genome shotgun (WGS) entry which is preliminary data.</text>
</comment>
<evidence type="ECO:0000313" key="2">
    <source>
        <dbReference type="EMBL" id="MCH81658.1"/>
    </source>
</evidence>
<dbReference type="EMBL" id="LXQA010002597">
    <property type="protein sequence ID" value="MCH81658.1"/>
    <property type="molecule type" value="Genomic_DNA"/>
</dbReference>
<dbReference type="Proteomes" id="UP000265520">
    <property type="component" value="Unassembled WGS sequence"/>
</dbReference>
<feature type="region of interest" description="Disordered" evidence="1">
    <location>
        <begin position="1"/>
        <end position="35"/>
    </location>
</feature>
<protein>
    <submittedName>
        <fullName evidence="2">Uncharacterized protein</fullName>
    </submittedName>
</protein>
<organism evidence="2 3">
    <name type="scientific">Trifolium medium</name>
    <dbReference type="NCBI Taxonomy" id="97028"/>
    <lineage>
        <taxon>Eukaryota</taxon>
        <taxon>Viridiplantae</taxon>
        <taxon>Streptophyta</taxon>
        <taxon>Embryophyta</taxon>
        <taxon>Tracheophyta</taxon>
        <taxon>Spermatophyta</taxon>
        <taxon>Magnoliopsida</taxon>
        <taxon>eudicotyledons</taxon>
        <taxon>Gunneridae</taxon>
        <taxon>Pentapetalae</taxon>
        <taxon>rosids</taxon>
        <taxon>fabids</taxon>
        <taxon>Fabales</taxon>
        <taxon>Fabaceae</taxon>
        <taxon>Papilionoideae</taxon>
        <taxon>50 kb inversion clade</taxon>
        <taxon>NPAAA clade</taxon>
        <taxon>Hologalegina</taxon>
        <taxon>IRL clade</taxon>
        <taxon>Trifolieae</taxon>
        <taxon>Trifolium</taxon>
    </lineage>
</organism>
<proteinExistence type="predicted"/>
<gene>
    <name evidence="2" type="ORF">A2U01_0002449</name>
</gene>
<evidence type="ECO:0000256" key="1">
    <source>
        <dbReference type="SAM" id="MobiDB-lite"/>
    </source>
</evidence>
<accession>A0A392M4I4</accession>
<feature type="region of interest" description="Disordered" evidence="1">
    <location>
        <begin position="58"/>
        <end position="95"/>
    </location>
</feature>
<name>A0A392M4I4_9FABA</name>